<dbReference type="InterPro" id="IPR036514">
    <property type="entry name" value="SGNH_hydro_sf"/>
</dbReference>
<evidence type="ECO:0000313" key="2">
    <source>
        <dbReference type="EMBL" id="EAY31936.1"/>
    </source>
</evidence>
<dbReference type="GO" id="GO:0016788">
    <property type="term" value="F:hydrolase activity, acting on ester bonds"/>
    <property type="evidence" value="ECO:0007669"/>
    <property type="project" value="UniProtKB-ARBA"/>
</dbReference>
<name>A1ZCD4_MICM2</name>
<evidence type="ECO:0008006" key="4">
    <source>
        <dbReference type="Google" id="ProtNLM"/>
    </source>
</evidence>
<dbReference type="Gene3D" id="3.40.50.1110">
    <property type="entry name" value="SGNH hydrolase"/>
    <property type="match status" value="1"/>
</dbReference>
<keyword evidence="3" id="KW-1185">Reference proteome</keyword>
<protein>
    <recommendedName>
        <fullName evidence="4">SGNH/GDSL hydrolase family protein</fullName>
    </recommendedName>
</protein>
<reference evidence="2 3" key="1">
    <citation type="submission" date="2007-01" db="EMBL/GenBank/DDBJ databases">
        <authorList>
            <person name="Haygood M."/>
            <person name="Podell S."/>
            <person name="Anderson C."/>
            <person name="Hopkinson B."/>
            <person name="Roe K."/>
            <person name="Barbeau K."/>
            <person name="Gaasterland T."/>
            <person name="Ferriera S."/>
            <person name="Johnson J."/>
            <person name="Kravitz S."/>
            <person name="Beeson K."/>
            <person name="Sutton G."/>
            <person name="Rogers Y.-H."/>
            <person name="Friedman R."/>
            <person name="Frazier M."/>
            <person name="Venter J.C."/>
        </authorList>
    </citation>
    <scope>NUCLEOTIDE SEQUENCE [LARGE SCALE GENOMIC DNA]</scope>
    <source>
        <strain evidence="2 3">ATCC 23134</strain>
    </source>
</reference>
<dbReference type="EMBL" id="AAWS01000001">
    <property type="protein sequence ID" value="EAY31936.1"/>
    <property type="molecule type" value="Genomic_DNA"/>
</dbReference>
<gene>
    <name evidence="2" type="ORF">M23134_01965</name>
</gene>
<evidence type="ECO:0000256" key="1">
    <source>
        <dbReference type="SAM" id="Phobius"/>
    </source>
</evidence>
<feature type="transmembrane region" description="Helical" evidence="1">
    <location>
        <begin position="6"/>
        <end position="24"/>
    </location>
</feature>
<dbReference type="OrthoDB" id="7297045at2"/>
<keyword evidence="1" id="KW-0812">Transmembrane</keyword>
<organism evidence="2 3">
    <name type="scientific">Microscilla marina ATCC 23134</name>
    <dbReference type="NCBI Taxonomy" id="313606"/>
    <lineage>
        <taxon>Bacteria</taxon>
        <taxon>Pseudomonadati</taxon>
        <taxon>Bacteroidota</taxon>
        <taxon>Cytophagia</taxon>
        <taxon>Cytophagales</taxon>
        <taxon>Microscillaceae</taxon>
        <taxon>Microscilla</taxon>
    </lineage>
</organism>
<keyword evidence="1" id="KW-0472">Membrane</keyword>
<dbReference type="eggNOG" id="ENOG5033ZB0">
    <property type="taxonomic scope" value="Bacteria"/>
</dbReference>
<comment type="caution">
    <text evidence="2">The sequence shown here is derived from an EMBL/GenBank/DDBJ whole genome shotgun (WGS) entry which is preliminary data.</text>
</comment>
<dbReference type="RefSeq" id="WP_002692771.1">
    <property type="nucleotide sequence ID" value="NZ_AAWS01000001.1"/>
</dbReference>
<keyword evidence="1" id="KW-1133">Transmembrane helix</keyword>
<evidence type="ECO:0000313" key="3">
    <source>
        <dbReference type="Proteomes" id="UP000004095"/>
    </source>
</evidence>
<sequence>MKLINTWIKLGVFVSVWVVVILLLQNTWKKPHHLLKEAKLSSQSLQDTSYFFLGSSRVQCGVNPDIIKKKLGQDKVYNLAVGGATFLNSCIIAQHLIQTKGHKTIFIELASIHKKLPEHIFLICQEFGINLPKALHRLVKGFDLKRQLEIQTHYLEQAAFLTASVKNTVQVLLNYKNPLPPIGFQAHTQNNCLSIQSFINDNEVLNPLAYPPYIKEHKLLIDYLTLLAQHHHARIIFLLPINFVDSTRKKQALEVYHHVPPHQKVVYTADFIQQMQQARFLKDAQHLNQWGAQKYTELLCPLIKPHF</sequence>
<accession>A1ZCD4</accession>
<dbReference type="Proteomes" id="UP000004095">
    <property type="component" value="Unassembled WGS sequence"/>
</dbReference>
<dbReference type="AlphaFoldDB" id="A1ZCD4"/>
<proteinExistence type="predicted"/>